<dbReference type="SMART" id="SM00969">
    <property type="entry name" value="SOCS_box"/>
    <property type="match status" value="1"/>
</dbReference>
<evidence type="ECO:0000313" key="12">
    <source>
        <dbReference type="Proteomes" id="UP000515161"/>
    </source>
</evidence>
<dbReference type="GO" id="GO:0016567">
    <property type="term" value="P:protein ubiquitination"/>
    <property type="evidence" value="ECO:0007669"/>
    <property type="project" value="UniProtKB-UniPathway"/>
</dbReference>
<evidence type="ECO:0000259" key="10">
    <source>
        <dbReference type="PROSITE" id="PS50001"/>
    </source>
</evidence>
<dbReference type="InterPro" id="IPR035865">
    <property type="entry name" value="SOCS6_SH2"/>
</dbReference>
<dbReference type="InterPro" id="IPR001496">
    <property type="entry name" value="SOCS_box"/>
</dbReference>
<dbReference type="Proteomes" id="UP000515161">
    <property type="component" value="Unplaced"/>
</dbReference>
<comment type="pathway">
    <text evidence="1">Protein modification; protein ubiquitination.</text>
</comment>
<dbReference type="GO" id="GO:0005829">
    <property type="term" value="C:cytosol"/>
    <property type="evidence" value="ECO:0007669"/>
    <property type="project" value="UniProtKB-ARBA"/>
</dbReference>
<dbReference type="GO" id="GO:0040008">
    <property type="term" value="P:regulation of growth"/>
    <property type="evidence" value="ECO:0007669"/>
    <property type="project" value="InterPro"/>
</dbReference>
<keyword evidence="12" id="KW-1185">Reference proteome</keyword>
<dbReference type="GO" id="GO:0009968">
    <property type="term" value="P:negative regulation of signal transduction"/>
    <property type="evidence" value="ECO:0007669"/>
    <property type="project" value="UniProtKB-KW"/>
</dbReference>
<dbReference type="SMART" id="SM00252">
    <property type="entry name" value="SH2"/>
    <property type="match status" value="1"/>
</dbReference>
<dbReference type="OrthoDB" id="6270897at2759"/>
<dbReference type="CDD" id="cd10387">
    <property type="entry name" value="SH2_SOCS6"/>
    <property type="match status" value="1"/>
</dbReference>
<comment type="function">
    <text evidence="6">SOCS family proteins form part of a classical negative feedback system that regulates cytokine signal transduction. May be a substrate recognition component of a SCF-like ECS (Elongin BC-CUL2/5-SOCS-box protein) E3 ubiquitin-protein ligase complex which mediates the ubiquitination and subsequent proteasomal degradation of target proteins. Regulates KIT degradation by ubiquitination of the tyrosine-phosphorylated receptor.</text>
</comment>
<feature type="region of interest" description="Disordered" evidence="9">
    <location>
        <begin position="53"/>
        <end position="74"/>
    </location>
</feature>
<dbReference type="InterPro" id="IPR037345">
    <property type="entry name" value="SOCS6_SOCS"/>
</dbReference>
<dbReference type="CDD" id="cd03740">
    <property type="entry name" value="SOCS_SOCS6"/>
    <property type="match status" value="1"/>
</dbReference>
<keyword evidence="3" id="KW-0734">Signal transduction inhibitor</keyword>
<feature type="region of interest" description="Disordered" evidence="9">
    <location>
        <begin position="90"/>
        <end position="115"/>
    </location>
</feature>
<evidence type="ECO:0000256" key="4">
    <source>
        <dbReference type="ARBA" id="ARBA00022786"/>
    </source>
</evidence>
<dbReference type="GeneID" id="117538316"/>
<dbReference type="InterPro" id="IPR036036">
    <property type="entry name" value="SOCS_box-like_dom_sf"/>
</dbReference>
<dbReference type="Gene3D" id="1.10.750.20">
    <property type="entry name" value="SOCS box"/>
    <property type="match status" value="1"/>
</dbReference>
<dbReference type="GO" id="GO:0046854">
    <property type="term" value="P:phosphatidylinositol phosphate biosynthetic process"/>
    <property type="evidence" value="ECO:0007669"/>
    <property type="project" value="TreeGrafter"/>
</dbReference>
<gene>
    <name evidence="13" type="primary">LOC117538316</name>
</gene>
<dbReference type="PROSITE" id="PS50001">
    <property type="entry name" value="SH2"/>
    <property type="match status" value="1"/>
</dbReference>
<dbReference type="PANTHER" id="PTHR10155:SF28">
    <property type="entry name" value="SUPPRESSOR OF CYTOKINE SIGNALING 6"/>
    <property type="match status" value="1"/>
</dbReference>
<keyword evidence="2" id="KW-0341">Growth regulation</keyword>
<sequence>MKKISLKTIRKSLSIKGKEEGDFVMLQQPSVTTEFSKEESLFGGCYTKELSGCDLGGEEDKGGQNKGRTKSEGLMGSLKRRLSAKQKAKVKGNSSAIGSVDDDDDTFSSSSAPIGFSDVKAQRPLRSASLRSHHYSPSPWPLRSVNSEEACIKMEVKVKAMVHSPSPSPNLNGVRREFHDFQMEGLFPDRAESFKNLQQPQNGDLHLDIDENDVPVVLGLTPQDYIQYTMPLDEGMYPEGSHSFCLDSSSPMEVVTEADGASLHADHQEHDLMSGLPPDLFMETSVNSLLIGSAGVMLQRGEVPPPLSPLLPPMLNNVLIPRTFSGFSSTDRHVAERMRHHLNFDPNSAPGVSRVYESVQTSGPMVVTSLTEELKKLARQGWYWGPITRWEAEEKLVNLADGSFLVRDSSDDRYLLSLSFRSQCKTLHTRIEHSNGRFSFYEQPDVEGHTSIVDLIEHSIRDSETGAFCYSRSRLPGSATYPVRLTNPVSRFMQVRSLQYLCRFVIRQYTRIDLIQKLPLPNKMKDYLQEKHY</sequence>
<dbReference type="FunFam" id="1.10.750.20:FF:000002">
    <property type="entry name" value="Suppressor of cytokine signaling 2"/>
    <property type="match status" value="1"/>
</dbReference>
<name>A0A6P8T818_GYMAC</name>
<dbReference type="GO" id="GO:0035556">
    <property type="term" value="P:intracellular signal transduction"/>
    <property type="evidence" value="ECO:0007669"/>
    <property type="project" value="InterPro"/>
</dbReference>
<evidence type="ECO:0000256" key="8">
    <source>
        <dbReference type="PROSITE-ProRule" id="PRU00191"/>
    </source>
</evidence>
<reference evidence="13" key="1">
    <citation type="submission" date="2025-08" db="UniProtKB">
        <authorList>
            <consortium name="RefSeq"/>
        </authorList>
    </citation>
    <scope>IDENTIFICATION</scope>
</reference>
<dbReference type="GO" id="GO:0046935">
    <property type="term" value="F:1-phosphatidylinositol-3-kinase regulator activity"/>
    <property type="evidence" value="ECO:0007669"/>
    <property type="project" value="TreeGrafter"/>
</dbReference>
<proteinExistence type="predicted"/>
<feature type="domain" description="SOCS box" evidence="11">
    <location>
        <begin position="484"/>
        <end position="533"/>
    </location>
</feature>
<dbReference type="KEGG" id="gacu:117538316"/>
<evidence type="ECO:0000313" key="13">
    <source>
        <dbReference type="RefSeq" id="XP_034059811.1"/>
    </source>
</evidence>
<evidence type="ECO:0000256" key="2">
    <source>
        <dbReference type="ARBA" id="ARBA00022604"/>
    </source>
</evidence>
<dbReference type="AlphaFoldDB" id="A0A6P8T818"/>
<dbReference type="SUPFAM" id="SSF158235">
    <property type="entry name" value="SOCS box-like"/>
    <property type="match status" value="1"/>
</dbReference>
<evidence type="ECO:0000259" key="11">
    <source>
        <dbReference type="PROSITE" id="PS50225"/>
    </source>
</evidence>
<evidence type="ECO:0000256" key="1">
    <source>
        <dbReference type="ARBA" id="ARBA00004906"/>
    </source>
</evidence>
<accession>A0A6P8T818</accession>
<dbReference type="InParanoid" id="A0A6P8T818"/>
<dbReference type="FunCoup" id="A0A6P8T818">
    <property type="interactions" value="985"/>
</dbReference>
<dbReference type="GO" id="GO:0005942">
    <property type="term" value="C:phosphatidylinositol 3-kinase complex"/>
    <property type="evidence" value="ECO:0007669"/>
    <property type="project" value="TreeGrafter"/>
</dbReference>
<keyword evidence="5 8" id="KW-0727">SH2 domain</keyword>
<dbReference type="CTD" id="558703"/>
<evidence type="ECO:0000256" key="6">
    <source>
        <dbReference type="ARBA" id="ARBA00053794"/>
    </source>
</evidence>
<dbReference type="RefSeq" id="XP_034059811.1">
    <property type="nucleotide sequence ID" value="XM_034203920.1"/>
</dbReference>
<evidence type="ECO:0000256" key="7">
    <source>
        <dbReference type="ARBA" id="ARBA00070640"/>
    </source>
</evidence>
<dbReference type="Pfam" id="PF00017">
    <property type="entry name" value="SH2"/>
    <property type="match status" value="1"/>
</dbReference>
<feature type="domain" description="SH2" evidence="10">
    <location>
        <begin position="382"/>
        <end position="489"/>
    </location>
</feature>
<dbReference type="InterPro" id="IPR000980">
    <property type="entry name" value="SH2"/>
</dbReference>
<dbReference type="SMART" id="SM00253">
    <property type="entry name" value="SOCS"/>
    <property type="match status" value="1"/>
</dbReference>
<organism evidence="12 13">
    <name type="scientific">Gymnodraco acuticeps</name>
    <name type="common">Antarctic dragonfish</name>
    <dbReference type="NCBI Taxonomy" id="8218"/>
    <lineage>
        <taxon>Eukaryota</taxon>
        <taxon>Metazoa</taxon>
        <taxon>Chordata</taxon>
        <taxon>Craniata</taxon>
        <taxon>Vertebrata</taxon>
        <taxon>Euteleostomi</taxon>
        <taxon>Actinopterygii</taxon>
        <taxon>Neopterygii</taxon>
        <taxon>Teleostei</taxon>
        <taxon>Neoteleostei</taxon>
        <taxon>Acanthomorphata</taxon>
        <taxon>Eupercaria</taxon>
        <taxon>Perciformes</taxon>
        <taxon>Notothenioidei</taxon>
        <taxon>Bathydraconidae</taxon>
        <taxon>Gymnodraco</taxon>
    </lineage>
</organism>
<evidence type="ECO:0000256" key="9">
    <source>
        <dbReference type="SAM" id="MobiDB-lite"/>
    </source>
</evidence>
<dbReference type="Gene3D" id="3.30.505.10">
    <property type="entry name" value="SH2 domain"/>
    <property type="match status" value="1"/>
</dbReference>
<protein>
    <recommendedName>
        <fullName evidence="7">Suppressor of cytokine signaling 6</fullName>
    </recommendedName>
</protein>
<evidence type="ECO:0000256" key="5">
    <source>
        <dbReference type="ARBA" id="ARBA00022999"/>
    </source>
</evidence>
<dbReference type="Pfam" id="PF07525">
    <property type="entry name" value="SOCS_box"/>
    <property type="match status" value="1"/>
</dbReference>
<dbReference type="UniPathway" id="UPA00143"/>
<dbReference type="InterPro" id="IPR036860">
    <property type="entry name" value="SH2_dom_sf"/>
</dbReference>
<keyword evidence="4" id="KW-0833">Ubl conjugation pathway</keyword>
<evidence type="ECO:0000256" key="3">
    <source>
        <dbReference type="ARBA" id="ARBA00022700"/>
    </source>
</evidence>
<dbReference type="PANTHER" id="PTHR10155">
    <property type="entry name" value="PHOSPHATIDYLINOSITOL 3-KINASE REGULATORY SUBUNIT"/>
    <property type="match status" value="1"/>
</dbReference>
<dbReference type="SUPFAM" id="SSF55550">
    <property type="entry name" value="SH2 domain"/>
    <property type="match status" value="1"/>
</dbReference>
<dbReference type="PROSITE" id="PS50225">
    <property type="entry name" value="SOCS"/>
    <property type="match status" value="1"/>
</dbReference>
<dbReference type="FunFam" id="3.30.505.10:FF:000036">
    <property type="entry name" value="Suppressor of cytokine signaling 6"/>
    <property type="match status" value="1"/>
</dbReference>